<dbReference type="Proteomes" id="UP000467700">
    <property type="component" value="Unassembled WGS sequence"/>
</dbReference>
<feature type="compositionally biased region" description="Polar residues" evidence="1">
    <location>
        <begin position="247"/>
        <end position="256"/>
    </location>
</feature>
<dbReference type="OrthoDB" id="8062037at2759"/>
<evidence type="ECO:0000256" key="1">
    <source>
        <dbReference type="SAM" id="MobiDB-lite"/>
    </source>
</evidence>
<reference evidence="2 3" key="1">
    <citation type="submission" date="2020-01" db="EMBL/GenBank/DDBJ databases">
        <authorList>
            <person name="Gupta K D."/>
        </authorList>
    </citation>
    <scope>NUCLEOTIDE SEQUENCE [LARGE SCALE GENOMIC DNA]</scope>
</reference>
<name>A0A8S0WIM9_CYCAE</name>
<protein>
    <submittedName>
        <fullName evidence="2">Uncharacterized protein</fullName>
    </submittedName>
</protein>
<evidence type="ECO:0000313" key="2">
    <source>
        <dbReference type="EMBL" id="CAA7263153.1"/>
    </source>
</evidence>
<accession>A0A8S0WIM9</accession>
<evidence type="ECO:0000313" key="3">
    <source>
        <dbReference type="Proteomes" id="UP000467700"/>
    </source>
</evidence>
<dbReference type="EMBL" id="CACVBS010000038">
    <property type="protein sequence ID" value="CAA7263153.1"/>
    <property type="molecule type" value="Genomic_DNA"/>
</dbReference>
<proteinExistence type="predicted"/>
<organism evidence="2 3">
    <name type="scientific">Cyclocybe aegerita</name>
    <name type="common">Black poplar mushroom</name>
    <name type="synonym">Agrocybe aegerita</name>
    <dbReference type="NCBI Taxonomy" id="1973307"/>
    <lineage>
        <taxon>Eukaryota</taxon>
        <taxon>Fungi</taxon>
        <taxon>Dikarya</taxon>
        <taxon>Basidiomycota</taxon>
        <taxon>Agaricomycotina</taxon>
        <taxon>Agaricomycetes</taxon>
        <taxon>Agaricomycetidae</taxon>
        <taxon>Agaricales</taxon>
        <taxon>Agaricineae</taxon>
        <taxon>Bolbitiaceae</taxon>
        <taxon>Cyclocybe</taxon>
    </lineage>
</organism>
<feature type="compositionally biased region" description="Basic and acidic residues" evidence="1">
    <location>
        <begin position="349"/>
        <end position="359"/>
    </location>
</feature>
<feature type="compositionally biased region" description="Basic and acidic residues" evidence="1">
    <location>
        <begin position="278"/>
        <end position="303"/>
    </location>
</feature>
<feature type="region of interest" description="Disordered" evidence="1">
    <location>
        <begin position="1"/>
        <end position="26"/>
    </location>
</feature>
<keyword evidence="3" id="KW-1185">Reference proteome</keyword>
<comment type="caution">
    <text evidence="2">The sequence shown here is derived from an EMBL/GenBank/DDBJ whole genome shotgun (WGS) entry which is preliminary data.</text>
</comment>
<feature type="compositionally biased region" description="Polar residues" evidence="1">
    <location>
        <begin position="336"/>
        <end position="345"/>
    </location>
</feature>
<feature type="region of interest" description="Disordered" evidence="1">
    <location>
        <begin position="149"/>
        <end position="226"/>
    </location>
</feature>
<dbReference type="AlphaFoldDB" id="A0A8S0WIM9"/>
<feature type="region of interest" description="Disordered" evidence="1">
    <location>
        <begin position="244"/>
        <end position="431"/>
    </location>
</feature>
<sequence length="594" mass="69503">MNGQAGPSEVRVVSGSQPGVLDPTQPSRLLRTPDSTLTFASFNPYVATPHDISRISNLSLHDERCRPKRIVIETIPGQPSSWRWVPSALKQEGVDDEGRFPRLIDLCGQLCEISQDQWDLYKLDPLYNCFVKFPPALTVITRRAWATHDRIPSPPTESQLTNAAEDDYDSDKMVVDDDFTPLRPKAGPSPRRKRRQSPRVALDFDFGVQPPEQPPDPKPKRKAHVSFQTLRPADDEENAYFEEDSLNRNTKSYTPRNQKRARTLSPGAQKRTLHANRTARDNTKKTRWEQEKEARRERREQAFLREVLTEVPPAYTHFNGNGSASTMPDIPEESNIPESTNTPDETSIPEERMEERTSQEEETPEDPLAESLRKMAELNADRERQREREKHLKGEEVKRRAQSEDPSREQQKQQKLAEEKRRKEEETRRREEFEKAMLEEEIRRRRAELFERLNRERELRHEQWSNGYWSHHRAVERYKGVSAFFDKARFSGETFPLVFIDIPWPTLKDPRRNKVQDLDWDVVNAFFSYFRKNSRPQEYKDILRVSFQRFHPDRWDSRNLFTSILDEQERNEVHTAVSMVSKAIGALYTEVKGA</sequence>
<feature type="compositionally biased region" description="Basic and acidic residues" evidence="1">
    <location>
        <begin position="371"/>
        <end position="431"/>
    </location>
</feature>
<gene>
    <name evidence="2" type="ORF">AAE3_LOCUS5296</name>
</gene>